<protein>
    <recommendedName>
        <fullName evidence="5">Lipoprotein</fullName>
    </recommendedName>
</protein>
<reference evidence="3" key="2">
    <citation type="submission" date="2020-09" db="EMBL/GenBank/DDBJ databases">
        <authorList>
            <person name="Sun Q."/>
            <person name="Ohkuma M."/>
        </authorList>
    </citation>
    <scope>NUCLEOTIDE SEQUENCE</scope>
    <source>
        <strain evidence="3">JCM 4654</strain>
    </source>
</reference>
<feature type="region of interest" description="Disordered" evidence="1">
    <location>
        <begin position="24"/>
        <end position="78"/>
    </location>
</feature>
<keyword evidence="2" id="KW-0732">Signal</keyword>
<comment type="caution">
    <text evidence="3">The sequence shown here is derived from an EMBL/GenBank/DDBJ whole genome shotgun (WGS) entry which is preliminary data.</text>
</comment>
<dbReference type="AlphaFoldDB" id="A0A918Y0K1"/>
<dbReference type="RefSeq" id="WP_190177109.1">
    <property type="nucleotide sequence ID" value="NZ_BMVF01000004.1"/>
</dbReference>
<gene>
    <name evidence="3" type="ORF">GCM10010508_16870</name>
</gene>
<proteinExistence type="predicted"/>
<keyword evidence="4" id="KW-1185">Reference proteome</keyword>
<reference evidence="3" key="1">
    <citation type="journal article" date="2014" name="Int. J. Syst. Evol. Microbiol.">
        <title>Complete genome sequence of Corynebacterium casei LMG S-19264T (=DSM 44701T), isolated from a smear-ripened cheese.</title>
        <authorList>
            <consortium name="US DOE Joint Genome Institute (JGI-PGF)"/>
            <person name="Walter F."/>
            <person name="Albersmeier A."/>
            <person name="Kalinowski J."/>
            <person name="Ruckert C."/>
        </authorList>
    </citation>
    <scope>NUCLEOTIDE SEQUENCE</scope>
    <source>
        <strain evidence="3">JCM 4654</strain>
    </source>
</reference>
<feature type="signal peptide" evidence="2">
    <location>
        <begin position="1"/>
        <end position="25"/>
    </location>
</feature>
<accession>A0A918Y0K1</accession>
<evidence type="ECO:0008006" key="5">
    <source>
        <dbReference type="Google" id="ProtNLM"/>
    </source>
</evidence>
<dbReference type="PROSITE" id="PS51257">
    <property type="entry name" value="PROKAR_LIPOPROTEIN"/>
    <property type="match status" value="1"/>
</dbReference>
<evidence type="ECO:0000256" key="1">
    <source>
        <dbReference type="SAM" id="MobiDB-lite"/>
    </source>
</evidence>
<dbReference type="Proteomes" id="UP000608955">
    <property type="component" value="Unassembled WGS sequence"/>
</dbReference>
<dbReference type="EMBL" id="BMVF01000004">
    <property type="protein sequence ID" value="GHD86962.1"/>
    <property type="molecule type" value="Genomic_DNA"/>
</dbReference>
<evidence type="ECO:0000256" key="2">
    <source>
        <dbReference type="SAM" id="SignalP"/>
    </source>
</evidence>
<evidence type="ECO:0000313" key="4">
    <source>
        <dbReference type="Proteomes" id="UP000608955"/>
    </source>
</evidence>
<sequence length="167" mass="17260">MKPSPWAAVLAGAAVGLATVTGCSAAHKRPEPPGTTPYAATRATDSPAQNAAGATPGGCPTTASLPLPEDFPENLPVPDGAVVTSVEHRTGGRLVVATVVRGGFDTTLALLHRELPKAGYLPEEGEVEEDDAESDFSSTTVRGRWTLRKMPDCEGGVYLTYLTSAVS</sequence>
<name>A0A918Y0K1_9ACTN</name>
<organism evidence="3 4">
    <name type="scientific">Streptomyces naganishii JCM 4654</name>
    <dbReference type="NCBI Taxonomy" id="1306179"/>
    <lineage>
        <taxon>Bacteria</taxon>
        <taxon>Bacillati</taxon>
        <taxon>Actinomycetota</taxon>
        <taxon>Actinomycetes</taxon>
        <taxon>Kitasatosporales</taxon>
        <taxon>Streptomycetaceae</taxon>
        <taxon>Streptomyces</taxon>
    </lineage>
</organism>
<feature type="chain" id="PRO_5037893208" description="Lipoprotein" evidence="2">
    <location>
        <begin position="26"/>
        <end position="167"/>
    </location>
</feature>
<evidence type="ECO:0000313" key="3">
    <source>
        <dbReference type="EMBL" id="GHD86962.1"/>
    </source>
</evidence>